<keyword evidence="3" id="KW-1185">Reference proteome</keyword>
<dbReference type="AlphaFoldDB" id="A0A1I6JHU6"/>
<dbReference type="CDD" id="cd00118">
    <property type="entry name" value="LysM"/>
    <property type="match status" value="1"/>
</dbReference>
<dbReference type="OrthoDB" id="9815473at2"/>
<dbReference type="InterPro" id="IPR052196">
    <property type="entry name" value="Bact_Kbp"/>
</dbReference>
<dbReference type="PANTHER" id="PTHR34700">
    <property type="entry name" value="POTASSIUM BINDING PROTEIN KBP"/>
    <property type="match status" value="1"/>
</dbReference>
<dbReference type="InterPro" id="IPR018392">
    <property type="entry name" value="LysM"/>
</dbReference>
<accession>A0A1I6JHU6</accession>
<evidence type="ECO:0000313" key="2">
    <source>
        <dbReference type="EMBL" id="SFR78598.1"/>
    </source>
</evidence>
<reference evidence="2 3" key="1">
    <citation type="submission" date="2016-10" db="EMBL/GenBank/DDBJ databases">
        <authorList>
            <person name="de Groot N.N."/>
        </authorList>
    </citation>
    <scope>NUCLEOTIDE SEQUENCE [LARGE SCALE GENOMIC DNA]</scope>
    <source>
        <strain evidence="2 3">743A</strain>
    </source>
</reference>
<dbReference type="STRING" id="37658.SAMN05661086_01707"/>
<dbReference type="PANTHER" id="PTHR34700:SF4">
    <property type="entry name" value="PHAGE-LIKE ELEMENT PBSX PROTEIN XKDP"/>
    <property type="match status" value="1"/>
</dbReference>
<feature type="domain" description="LysM" evidence="1">
    <location>
        <begin position="184"/>
        <end position="233"/>
    </location>
</feature>
<name>A0A1I6JHU6_9FIRM</name>
<protein>
    <submittedName>
        <fullName evidence="2">LysM domain-containing protein</fullName>
    </submittedName>
</protein>
<dbReference type="RefSeq" id="WP_092560258.1">
    <property type="nucleotide sequence ID" value="NZ_FOYZ01000005.1"/>
</dbReference>
<gene>
    <name evidence="2" type="ORF">SAMN05661086_01707</name>
</gene>
<dbReference type="EMBL" id="FOYZ01000005">
    <property type="protein sequence ID" value="SFR78598.1"/>
    <property type="molecule type" value="Genomic_DNA"/>
</dbReference>
<dbReference type="Proteomes" id="UP000199659">
    <property type="component" value="Unassembled WGS sequence"/>
</dbReference>
<dbReference type="PROSITE" id="PS51782">
    <property type="entry name" value="LYSM"/>
    <property type="match status" value="1"/>
</dbReference>
<evidence type="ECO:0000259" key="1">
    <source>
        <dbReference type="PROSITE" id="PS51782"/>
    </source>
</evidence>
<proteinExistence type="predicted"/>
<dbReference type="Gene3D" id="3.10.350.10">
    <property type="entry name" value="LysM domain"/>
    <property type="match status" value="1"/>
</dbReference>
<dbReference type="Pfam" id="PF01476">
    <property type="entry name" value="LysM"/>
    <property type="match status" value="1"/>
</dbReference>
<dbReference type="InterPro" id="IPR036779">
    <property type="entry name" value="LysM_dom_sf"/>
</dbReference>
<dbReference type="SMART" id="SM00257">
    <property type="entry name" value="LysM"/>
    <property type="match status" value="1"/>
</dbReference>
<sequence length="235" mass="26912">MDDAAKFCAVDGYAIFFDYENITYRLPLNPEKIEVSSSMAIEKYEILKLGQIAVPTYMELKKYSFECELPNVNTSLFVETPNERLSPQKYLELFELWRSSKSPVRFMAGRVNNSTNDISDDSINSLVLIEELTVEEKAGQEGDKYVSFHLTEYREFEKVLCKIKKKTGKLSKEDTSKTNPNNTGYYVVKSGDTLWAIAKKYYGDGSKYTKIYKANKDKIKNPSLIYVGQKLTIPS</sequence>
<evidence type="ECO:0000313" key="3">
    <source>
        <dbReference type="Proteomes" id="UP000199659"/>
    </source>
</evidence>
<organism evidence="2 3">
    <name type="scientific">Anaeromicropila populeti</name>
    <dbReference type="NCBI Taxonomy" id="37658"/>
    <lineage>
        <taxon>Bacteria</taxon>
        <taxon>Bacillati</taxon>
        <taxon>Bacillota</taxon>
        <taxon>Clostridia</taxon>
        <taxon>Lachnospirales</taxon>
        <taxon>Lachnospiraceae</taxon>
        <taxon>Anaeromicropila</taxon>
    </lineage>
</organism>
<dbReference type="SUPFAM" id="SSF54106">
    <property type="entry name" value="LysM domain"/>
    <property type="match status" value="1"/>
</dbReference>